<feature type="compositionally biased region" description="Polar residues" evidence="6">
    <location>
        <begin position="91"/>
        <end position="100"/>
    </location>
</feature>
<dbReference type="Pfam" id="PF07333">
    <property type="entry name" value="SLR1-BP"/>
    <property type="match status" value="1"/>
</dbReference>
<keyword evidence="3" id="KW-0295">Fungicide</keyword>
<dbReference type="EMBL" id="OIVN01000162">
    <property type="protein sequence ID" value="SPC75487.1"/>
    <property type="molecule type" value="Genomic_DNA"/>
</dbReference>
<evidence type="ECO:0000256" key="2">
    <source>
        <dbReference type="ARBA" id="ARBA00022529"/>
    </source>
</evidence>
<dbReference type="GO" id="GO:0050832">
    <property type="term" value="P:defense response to fungus"/>
    <property type="evidence" value="ECO:0007669"/>
    <property type="project" value="UniProtKB-KW"/>
</dbReference>
<reference evidence="7" key="1">
    <citation type="submission" date="2018-02" db="EMBL/GenBank/DDBJ databases">
        <authorList>
            <person name="Cohen D.B."/>
            <person name="Kent A.D."/>
        </authorList>
    </citation>
    <scope>NUCLEOTIDE SEQUENCE</scope>
</reference>
<gene>
    <name evidence="7" type="ORF">FSB_LOCUS3369</name>
</gene>
<keyword evidence="2" id="KW-0929">Antimicrobial</keyword>
<dbReference type="GO" id="GO:0031640">
    <property type="term" value="P:killing of cells of another organism"/>
    <property type="evidence" value="ECO:0007669"/>
    <property type="project" value="UniProtKB-KW"/>
</dbReference>
<dbReference type="AlphaFoldDB" id="A0A2N9E933"/>
<comment type="similarity">
    <text evidence="1">Belongs to the DEFL family.</text>
</comment>
<keyword evidence="5" id="KW-1015">Disulfide bond</keyword>
<evidence type="ECO:0000256" key="1">
    <source>
        <dbReference type="ARBA" id="ARBA00006722"/>
    </source>
</evidence>
<accession>A0A2N9E933</accession>
<evidence type="ECO:0000256" key="3">
    <source>
        <dbReference type="ARBA" id="ARBA00022577"/>
    </source>
</evidence>
<keyword evidence="4" id="KW-0611">Plant defense</keyword>
<feature type="region of interest" description="Disordered" evidence="6">
    <location>
        <begin position="77"/>
        <end position="100"/>
    </location>
</feature>
<evidence type="ECO:0000256" key="4">
    <source>
        <dbReference type="ARBA" id="ARBA00022821"/>
    </source>
</evidence>
<proteinExistence type="inferred from homology"/>
<sequence>MVPKVNAQQKCFVVLNPNGCGLETCGKECFQQHNGNGVCEMSSFGKGQNLHTLHFSLISTMQQRRLGAVLSGWVWGDSENSEVGDRGSRSGLENSNRFRL</sequence>
<evidence type="ECO:0000313" key="7">
    <source>
        <dbReference type="EMBL" id="SPC75487.1"/>
    </source>
</evidence>
<organism evidence="7">
    <name type="scientific">Fagus sylvatica</name>
    <name type="common">Beechnut</name>
    <dbReference type="NCBI Taxonomy" id="28930"/>
    <lineage>
        <taxon>Eukaryota</taxon>
        <taxon>Viridiplantae</taxon>
        <taxon>Streptophyta</taxon>
        <taxon>Embryophyta</taxon>
        <taxon>Tracheophyta</taxon>
        <taxon>Spermatophyta</taxon>
        <taxon>Magnoliopsida</taxon>
        <taxon>eudicotyledons</taxon>
        <taxon>Gunneridae</taxon>
        <taxon>Pentapetalae</taxon>
        <taxon>rosids</taxon>
        <taxon>fabids</taxon>
        <taxon>Fagales</taxon>
        <taxon>Fagaceae</taxon>
        <taxon>Fagus</taxon>
    </lineage>
</organism>
<dbReference type="InterPro" id="IPR010851">
    <property type="entry name" value="DEFL"/>
</dbReference>
<evidence type="ECO:0000256" key="5">
    <source>
        <dbReference type="ARBA" id="ARBA00023157"/>
    </source>
</evidence>
<evidence type="ECO:0000256" key="6">
    <source>
        <dbReference type="SAM" id="MobiDB-lite"/>
    </source>
</evidence>
<protein>
    <submittedName>
        <fullName evidence="7">Uncharacterized protein</fullName>
    </submittedName>
</protein>
<name>A0A2N9E933_FAGSY</name>